<sequence length="98" mass="11171">MVASGGGENADSGGHARMLLVAIQVSNWATKRVHLREEYITTFLTSLEVKDIDLLEDDMIIETIEGRDKVGMRNNRIEVENLELPSPRKSCSYRKKWH</sequence>
<protein>
    <submittedName>
        <fullName evidence="1">Uncharacterized protein</fullName>
    </submittedName>
</protein>
<accession>A0A2P5WUG0</accession>
<organism evidence="1 2">
    <name type="scientific">Gossypium barbadense</name>
    <name type="common">Sea Island cotton</name>
    <name type="synonym">Hibiscus barbadensis</name>
    <dbReference type="NCBI Taxonomy" id="3634"/>
    <lineage>
        <taxon>Eukaryota</taxon>
        <taxon>Viridiplantae</taxon>
        <taxon>Streptophyta</taxon>
        <taxon>Embryophyta</taxon>
        <taxon>Tracheophyta</taxon>
        <taxon>Spermatophyta</taxon>
        <taxon>Magnoliopsida</taxon>
        <taxon>eudicotyledons</taxon>
        <taxon>Gunneridae</taxon>
        <taxon>Pentapetalae</taxon>
        <taxon>rosids</taxon>
        <taxon>malvids</taxon>
        <taxon>Malvales</taxon>
        <taxon>Malvaceae</taxon>
        <taxon>Malvoideae</taxon>
        <taxon>Gossypium</taxon>
    </lineage>
</organism>
<evidence type="ECO:0000313" key="1">
    <source>
        <dbReference type="EMBL" id="PPR94728.1"/>
    </source>
</evidence>
<dbReference type="EMBL" id="KZ666449">
    <property type="protein sequence ID" value="PPR94728.1"/>
    <property type="molecule type" value="Genomic_DNA"/>
</dbReference>
<name>A0A2P5WUG0_GOSBA</name>
<gene>
    <name evidence="1" type="ORF">GOBAR_AA25936</name>
</gene>
<reference evidence="1 2" key="1">
    <citation type="submission" date="2015-01" db="EMBL/GenBank/DDBJ databases">
        <title>Genome of allotetraploid Gossypium barbadense reveals genomic plasticity and fiber elongation in cotton evolution.</title>
        <authorList>
            <person name="Chen X."/>
            <person name="Liu X."/>
            <person name="Zhao B."/>
            <person name="Zheng H."/>
            <person name="Hu Y."/>
            <person name="Lu G."/>
            <person name="Yang C."/>
            <person name="Chen J."/>
            <person name="Shan C."/>
            <person name="Zhang L."/>
            <person name="Zhou Y."/>
            <person name="Wang L."/>
            <person name="Guo W."/>
            <person name="Bai Y."/>
            <person name="Ruan J."/>
            <person name="Shangguan X."/>
            <person name="Mao Y."/>
            <person name="Jiang J."/>
            <person name="Zhu Y."/>
            <person name="Lei J."/>
            <person name="Kang H."/>
            <person name="Chen S."/>
            <person name="He X."/>
            <person name="Wang R."/>
            <person name="Wang Y."/>
            <person name="Chen J."/>
            <person name="Wang L."/>
            <person name="Yu S."/>
            <person name="Wang B."/>
            <person name="Wei J."/>
            <person name="Song S."/>
            <person name="Lu X."/>
            <person name="Gao Z."/>
            <person name="Gu W."/>
            <person name="Deng X."/>
            <person name="Ma D."/>
            <person name="Wang S."/>
            <person name="Liang W."/>
            <person name="Fang L."/>
            <person name="Cai C."/>
            <person name="Zhu X."/>
            <person name="Zhou B."/>
            <person name="Zhang Y."/>
            <person name="Chen Z."/>
            <person name="Xu S."/>
            <person name="Zhu R."/>
            <person name="Wang S."/>
            <person name="Zhang T."/>
            <person name="Zhao G."/>
        </authorList>
    </citation>
    <scope>NUCLEOTIDE SEQUENCE [LARGE SCALE GENOMIC DNA]</scope>
    <source>
        <strain evidence="2">cv. Xinhai21</strain>
        <tissue evidence="1">Leaf</tissue>
    </source>
</reference>
<dbReference type="Proteomes" id="UP000239757">
    <property type="component" value="Unassembled WGS sequence"/>
</dbReference>
<evidence type="ECO:0000313" key="2">
    <source>
        <dbReference type="Proteomes" id="UP000239757"/>
    </source>
</evidence>
<dbReference type="AlphaFoldDB" id="A0A2P5WUG0"/>
<proteinExistence type="predicted"/>